<dbReference type="GO" id="GO:0051560">
    <property type="term" value="P:mitochondrial calcium ion homeostasis"/>
    <property type="evidence" value="ECO:0007669"/>
    <property type="project" value="TreeGrafter"/>
</dbReference>
<dbReference type="GO" id="GO:0036444">
    <property type="term" value="P:calcium import into the mitochondrion"/>
    <property type="evidence" value="ECO:0007669"/>
    <property type="project" value="TreeGrafter"/>
</dbReference>
<evidence type="ECO:0000256" key="8">
    <source>
        <dbReference type="ARBA" id="ARBA00023136"/>
    </source>
</evidence>
<name>A0A6N2K248_SALVM</name>
<dbReference type="CDD" id="cd00051">
    <property type="entry name" value="EFh"/>
    <property type="match status" value="1"/>
</dbReference>
<keyword evidence="7" id="KW-0496">Mitochondrion</keyword>
<protein>
    <recommendedName>
        <fullName evidence="10">EF-hand domain-containing protein</fullName>
    </recommendedName>
</protein>
<dbReference type="CDD" id="cd15900">
    <property type="entry name" value="EFh_MICU"/>
    <property type="match status" value="1"/>
</dbReference>
<reference evidence="11" key="1">
    <citation type="submission" date="2019-03" db="EMBL/GenBank/DDBJ databases">
        <authorList>
            <person name="Mank J."/>
            <person name="Almeida P."/>
        </authorList>
    </citation>
    <scope>NUCLEOTIDE SEQUENCE</scope>
    <source>
        <strain evidence="11">78183</strain>
    </source>
</reference>
<dbReference type="Pfam" id="PF13833">
    <property type="entry name" value="EF-hand_8"/>
    <property type="match status" value="1"/>
</dbReference>
<dbReference type="AlphaFoldDB" id="A0A6N2K248"/>
<keyword evidence="6" id="KW-0809">Transit peptide</keyword>
<evidence type="ECO:0000313" key="11">
    <source>
        <dbReference type="EMBL" id="VFU21957.1"/>
    </source>
</evidence>
<sequence>MHTSLTSLKRSRPSLNLLYLIQRVQSRHLSTPSQSNAPLPLITTSTSNNDTHTSKILSRLFAGLAAGTTFGLLYWSLDDPKPMQFFSFADWSTGSKVNDQGLISLFPKLSLPIYSSNNIFGDAFRRKIFFNYEKRIRLLSPPEKVFEYFASSGTPNGEVLMTAEDLMRAVVPVFPPSESHLVRDGYLKGERNPGELRCTSSDFFMLFDMNNDGRISFKEYIFFATLLSIPESSFSVAFRMFDVNNNGEIDKAEFKKVMALMRAQNRQGTVHRDGFRPGLNVHGSVENGGLVELFFGKDGKARLQHDKFVQFMKDLNDEILRLEFAHYDYKSRGTISAKDFALSMVASADMSHLGKLLDRVDEINDQSNLGGLRITLEEFKSFAELRKMLQPFSLALLSYGKVNGLLTREDFKRAASHVCGVSLSDNVVEIIFHLFDSNRDGSLSADEFVRVLHNRKRDIAQPVQSEHAGFLSCCFNRAANSPIGRFIF</sequence>
<feature type="domain" description="EF-hand" evidence="10">
    <location>
        <begin position="423"/>
        <end position="458"/>
    </location>
</feature>
<dbReference type="PROSITE" id="PS00018">
    <property type="entry name" value="EF_HAND_1"/>
    <property type="match status" value="2"/>
</dbReference>
<evidence type="ECO:0000256" key="4">
    <source>
        <dbReference type="ARBA" id="ARBA00022792"/>
    </source>
</evidence>
<dbReference type="InterPro" id="IPR011992">
    <property type="entry name" value="EF-hand-dom_pair"/>
</dbReference>
<feature type="transmembrane region" description="Helical" evidence="9">
    <location>
        <begin position="56"/>
        <end position="77"/>
    </location>
</feature>
<keyword evidence="9" id="KW-1133">Transmembrane helix</keyword>
<evidence type="ECO:0000256" key="7">
    <source>
        <dbReference type="ARBA" id="ARBA00023128"/>
    </source>
</evidence>
<feature type="domain" description="EF-hand" evidence="10">
    <location>
        <begin position="229"/>
        <end position="264"/>
    </location>
</feature>
<dbReference type="Pfam" id="PF13202">
    <property type="entry name" value="EF-hand_5"/>
    <property type="match status" value="1"/>
</dbReference>
<evidence type="ECO:0000256" key="2">
    <source>
        <dbReference type="ARBA" id="ARBA00004569"/>
    </source>
</evidence>
<evidence type="ECO:0000256" key="6">
    <source>
        <dbReference type="ARBA" id="ARBA00022946"/>
    </source>
</evidence>
<keyword evidence="3" id="KW-0677">Repeat</keyword>
<dbReference type="SMART" id="SM00054">
    <property type="entry name" value="EFh"/>
    <property type="match status" value="3"/>
</dbReference>
<gene>
    <name evidence="11" type="ORF">SVIM_LOCUS18519</name>
</gene>
<dbReference type="PANTHER" id="PTHR12294:SF23">
    <property type="entry name" value="CALCIUM UPTAKE PROTEIN, MITOCHONDRIAL"/>
    <property type="match status" value="1"/>
</dbReference>
<dbReference type="InterPro" id="IPR002048">
    <property type="entry name" value="EF_hand_dom"/>
</dbReference>
<organism evidence="11">
    <name type="scientific">Salix viminalis</name>
    <name type="common">Common osier</name>
    <name type="synonym">Basket willow</name>
    <dbReference type="NCBI Taxonomy" id="40686"/>
    <lineage>
        <taxon>Eukaryota</taxon>
        <taxon>Viridiplantae</taxon>
        <taxon>Streptophyta</taxon>
        <taxon>Embryophyta</taxon>
        <taxon>Tracheophyta</taxon>
        <taxon>Spermatophyta</taxon>
        <taxon>Magnoliopsida</taxon>
        <taxon>eudicotyledons</taxon>
        <taxon>Gunneridae</taxon>
        <taxon>Pentapetalae</taxon>
        <taxon>rosids</taxon>
        <taxon>fabids</taxon>
        <taxon>Malpighiales</taxon>
        <taxon>Salicaceae</taxon>
        <taxon>Saliceae</taxon>
        <taxon>Salix</taxon>
    </lineage>
</organism>
<evidence type="ECO:0000256" key="3">
    <source>
        <dbReference type="ARBA" id="ARBA00022737"/>
    </source>
</evidence>
<dbReference type="GO" id="GO:0005758">
    <property type="term" value="C:mitochondrial intermembrane space"/>
    <property type="evidence" value="ECO:0007669"/>
    <property type="project" value="UniProtKB-SubCell"/>
</dbReference>
<keyword evidence="9" id="KW-0812">Transmembrane</keyword>
<comment type="subcellular location">
    <subcellularLocation>
        <location evidence="1">Mitochondrion inner membrane</location>
    </subcellularLocation>
    <subcellularLocation>
        <location evidence="2">Mitochondrion intermembrane space</location>
    </subcellularLocation>
</comment>
<dbReference type="InterPro" id="IPR039800">
    <property type="entry name" value="MICU1/2/3"/>
</dbReference>
<keyword evidence="4" id="KW-0999">Mitochondrion inner membrane</keyword>
<evidence type="ECO:0000256" key="5">
    <source>
        <dbReference type="ARBA" id="ARBA00022837"/>
    </source>
</evidence>
<dbReference type="InterPro" id="IPR018247">
    <property type="entry name" value="EF_Hand_1_Ca_BS"/>
</dbReference>
<keyword evidence="5" id="KW-0106">Calcium</keyword>
<dbReference type="PANTHER" id="PTHR12294">
    <property type="entry name" value="EF HAND DOMAIN FAMILY A1,A2-RELATED"/>
    <property type="match status" value="1"/>
</dbReference>
<proteinExistence type="predicted"/>
<dbReference type="SUPFAM" id="SSF47473">
    <property type="entry name" value="EF-hand"/>
    <property type="match status" value="2"/>
</dbReference>
<dbReference type="PROSITE" id="PS50222">
    <property type="entry name" value="EF_HAND_2"/>
    <property type="match status" value="2"/>
</dbReference>
<dbReference type="EMBL" id="CAADRP010000025">
    <property type="protein sequence ID" value="VFU21957.1"/>
    <property type="molecule type" value="Genomic_DNA"/>
</dbReference>
<accession>A0A6N2K248</accession>
<evidence type="ECO:0000256" key="9">
    <source>
        <dbReference type="SAM" id="Phobius"/>
    </source>
</evidence>
<dbReference type="Pfam" id="PF00036">
    <property type="entry name" value="EF-hand_1"/>
    <property type="match status" value="1"/>
</dbReference>
<keyword evidence="8 9" id="KW-0472">Membrane</keyword>
<dbReference type="GO" id="GO:1990246">
    <property type="term" value="C:uniplex complex"/>
    <property type="evidence" value="ECO:0007669"/>
    <property type="project" value="TreeGrafter"/>
</dbReference>
<evidence type="ECO:0000259" key="10">
    <source>
        <dbReference type="PROSITE" id="PS50222"/>
    </source>
</evidence>
<dbReference type="Gene3D" id="1.10.238.10">
    <property type="entry name" value="EF-hand"/>
    <property type="match status" value="3"/>
</dbReference>
<evidence type="ECO:0000256" key="1">
    <source>
        <dbReference type="ARBA" id="ARBA00004273"/>
    </source>
</evidence>
<dbReference type="GO" id="GO:0005509">
    <property type="term" value="F:calcium ion binding"/>
    <property type="evidence" value="ECO:0007669"/>
    <property type="project" value="InterPro"/>
</dbReference>